<proteinExistence type="predicted"/>
<evidence type="ECO:0000313" key="2">
    <source>
        <dbReference type="Proteomes" id="UP001589810"/>
    </source>
</evidence>
<name>A0ABV6MQH8_9PSEU</name>
<gene>
    <name evidence="1" type="ORF">ACFFH7_13815</name>
</gene>
<dbReference type="EMBL" id="JBHLUD010000004">
    <property type="protein sequence ID" value="MFC0542570.1"/>
    <property type="molecule type" value="Genomic_DNA"/>
</dbReference>
<organism evidence="1 2">
    <name type="scientific">Kutzneria chonburiensis</name>
    <dbReference type="NCBI Taxonomy" id="1483604"/>
    <lineage>
        <taxon>Bacteria</taxon>
        <taxon>Bacillati</taxon>
        <taxon>Actinomycetota</taxon>
        <taxon>Actinomycetes</taxon>
        <taxon>Pseudonocardiales</taxon>
        <taxon>Pseudonocardiaceae</taxon>
        <taxon>Kutzneria</taxon>
    </lineage>
</organism>
<reference evidence="1 2" key="1">
    <citation type="submission" date="2024-09" db="EMBL/GenBank/DDBJ databases">
        <authorList>
            <person name="Sun Q."/>
            <person name="Mori K."/>
        </authorList>
    </citation>
    <scope>NUCLEOTIDE SEQUENCE [LARGE SCALE GENOMIC DNA]</scope>
    <source>
        <strain evidence="1 2">TBRC 1432</strain>
    </source>
</reference>
<keyword evidence="2" id="KW-1185">Reference proteome</keyword>
<dbReference type="RefSeq" id="WP_273940988.1">
    <property type="nucleotide sequence ID" value="NZ_CP097263.1"/>
</dbReference>
<protein>
    <submittedName>
        <fullName evidence="1">Uncharacterized protein</fullName>
    </submittedName>
</protein>
<sequence length="56" mass="6166">MSVRTEELRLTVDIAELQRLPETNPAFEGDVVLGPKQGRCSTGNITCCCTHLSIDF</sequence>
<accession>A0ABV6MQH8</accession>
<comment type="caution">
    <text evidence="1">The sequence shown here is derived from an EMBL/GenBank/DDBJ whole genome shotgun (WGS) entry which is preliminary data.</text>
</comment>
<dbReference type="Proteomes" id="UP001589810">
    <property type="component" value="Unassembled WGS sequence"/>
</dbReference>
<evidence type="ECO:0000313" key="1">
    <source>
        <dbReference type="EMBL" id="MFC0542570.1"/>
    </source>
</evidence>